<feature type="signal peptide" evidence="5">
    <location>
        <begin position="1"/>
        <end position="28"/>
    </location>
</feature>
<dbReference type="PROSITE" id="PS51257">
    <property type="entry name" value="PROKAR_LIPOPROTEIN"/>
    <property type="match status" value="1"/>
</dbReference>
<keyword evidence="8" id="KW-1185">Reference proteome</keyword>
<dbReference type="PANTHER" id="PTHR30329">
    <property type="entry name" value="STATOR ELEMENT OF FLAGELLAR MOTOR COMPLEX"/>
    <property type="match status" value="1"/>
</dbReference>
<evidence type="ECO:0000256" key="4">
    <source>
        <dbReference type="PROSITE-ProRule" id="PRU00473"/>
    </source>
</evidence>
<dbReference type="Pfam" id="PF00691">
    <property type="entry name" value="OmpA"/>
    <property type="match status" value="1"/>
</dbReference>
<dbReference type="CDD" id="cd07185">
    <property type="entry name" value="OmpA_C-like"/>
    <property type="match status" value="1"/>
</dbReference>
<feature type="domain" description="OmpA-like" evidence="6">
    <location>
        <begin position="152"/>
        <end position="266"/>
    </location>
</feature>
<dbReference type="EMBL" id="PVNK01000079">
    <property type="protein sequence ID" value="PRQ03554.1"/>
    <property type="molecule type" value="Genomic_DNA"/>
</dbReference>
<evidence type="ECO:0000256" key="2">
    <source>
        <dbReference type="ARBA" id="ARBA00023136"/>
    </source>
</evidence>
<comment type="caution">
    <text evidence="7">The sequence shown here is derived from an EMBL/GenBank/DDBJ whole genome shotgun (WGS) entry which is preliminary data.</text>
</comment>
<evidence type="ECO:0000259" key="6">
    <source>
        <dbReference type="PROSITE" id="PS51123"/>
    </source>
</evidence>
<dbReference type="PRINTS" id="PR01021">
    <property type="entry name" value="OMPADOMAIN"/>
</dbReference>
<dbReference type="PROSITE" id="PS51123">
    <property type="entry name" value="OMPA_2"/>
    <property type="match status" value="1"/>
</dbReference>
<accession>A0A2S9YEK1</accession>
<dbReference type="Gene3D" id="3.30.1330.60">
    <property type="entry name" value="OmpA-like domain"/>
    <property type="match status" value="1"/>
</dbReference>
<dbReference type="InterPro" id="IPR036737">
    <property type="entry name" value="OmpA-like_sf"/>
</dbReference>
<evidence type="ECO:0000256" key="3">
    <source>
        <dbReference type="ARBA" id="ARBA00023237"/>
    </source>
</evidence>
<comment type="subcellular location">
    <subcellularLocation>
        <location evidence="1">Cell outer membrane</location>
    </subcellularLocation>
</comment>
<proteinExistence type="predicted"/>
<evidence type="ECO:0000256" key="1">
    <source>
        <dbReference type="ARBA" id="ARBA00004442"/>
    </source>
</evidence>
<sequence>MRSICATHATVTLSLGLLFGLSGCPKQADYPSCKKDKHCEDGESCVDNLCQNCQVDADCQGKGPNGEDLPCVNFRCEEAVAGGECQTYDDCDPGMICAANSCELCTDGSQCDSGVCNDSGRCEALPCQTDDDCPIDEICDGGQCLYNPLDGDSSAAVCGVSALYFGFDSAQLSPNNQEQLTQAAPCLTELLAGGSALVLEAHADNVGTEEYNILLTDQRGGTVREFLAGLGVPGDQIRVVGKGALEAAGSDESTRTKDRRVEFIVE</sequence>
<dbReference type="InterPro" id="IPR006665">
    <property type="entry name" value="OmpA-like"/>
</dbReference>
<dbReference type="PANTHER" id="PTHR30329:SF21">
    <property type="entry name" value="LIPOPROTEIN YIAD-RELATED"/>
    <property type="match status" value="1"/>
</dbReference>
<dbReference type="OrthoDB" id="9809164at2"/>
<dbReference type="AlphaFoldDB" id="A0A2S9YEK1"/>
<dbReference type="SUPFAM" id="SSF103088">
    <property type="entry name" value="OmpA-like"/>
    <property type="match status" value="1"/>
</dbReference>
<keyword evidence="7" id="KW-0449">Lipoprotein</keyword>
<protein>
    <submittedName>
        <fullName evidence="7">Outer membrane lipoprotein Omp16</fullName>
    </submittedName>
</protein>
<gene>
    <name evidence="7" type="ORF">ENSA5_14860</name>
</gene>
<evidence type="ECO:0000256" key="5">
    <source>
        <dbReference type="SAM" id="SignalP"/>
    </source>
</evidence>
<keyword evidence="2 4" id="KW-0472">Membrane</keyword>
<reference evidence="7 8" key="1">
    <citation type="submission" date="2018-03" db="EMBL/GenBank/DDBJ databases">
        <title>Draft Genome Sequences of the Obligatory Marine Myxobacteria Enhygromyxa salina SWB005.</title>
        <authorList>
            <person name="Poehlein A."/>
            <person name="Moghaddam J.A."/>
            <person name="Harms H."/>
            <person name="Alanjari M."/>
            <person name="Koenig G.M."/>
            <person name="Daniel R."/>
            <person name="Schaeberle T.F."/>
        </authorList>
    </citation>
    <scope>NUCLEOTIDE SEQUENCE [LARGE SCALE GENOMIC DNA]</scope>
    <source>
        <strain evidence="7 8">SWB005</strain>
    </source>
</reference>
<dbReference type="RefSeq" id="WP_106390953.1">
    <property type="nucleotide sequence ID" value="NZ_PVNK01000079.1"/>
</dbReference>
<dbReference type="InterPro" id="IPR050330">
    <property type="entry name" value="Bact_OuterMem_StrucFunc"/>
</dbReference>
<evidence type="ECO:0000313" key="7">
    <source>
        <dbReference type="EMBL" id="PRQ03554.1"/>
    </source>
</evidence>
<keyword evidence="3" id="KW-0998">Cell outer membrane</keyword>
<dbReference type="InterPro" id="IPR006664">
    <property type="entry name" value="OMP_bac"/>
</dbReference>
<evidence type="ECO:0000313" key="8">
    <source>
        <dbReference type="Proteomes" id="UP000237968"/>
    </source>
</evidence>
<name>A0A2S9YEK1_9BACT</name>
<keyword evidence="5" id="KW-0732">Signal</keyword>
<dbReference type="Proteomes" id="UP000237968">
    <property type="component" value="Unassembled WGS sequence"/>
</dbReference>
<organism evidence="7 8">
    <name type="scientific">Enhygromyxa salina</name>
    <dbReference type="NCBI Taxonomy" id="215803"/>
    <lineage>
        <taxon>Bacteria</taxon>
        <taxon>Pseudomonadati</taxon>
        <taxon>Myxococcota</taxon>
        <taxon>Polyangia</taxon>
        <taxon>Nannocystales</taxon>
        <taxon>Nannocystaceae</taxon>
        <taxon>Enhygromyxa</taxon>
    </lineage>
</organism>
<dbReference type="GO" id="GO:0009279">
    <property type="term" value="C:cell outer membrane"/>
    <property type="evidence" value="ECO:0007669"/>
    <property type="project" value="UniProtKB-SubCell"/>
</dbReference>
<feature type="chain" id="PRO_5015530551" evidence="5">
    <location>
        <begin position="29"/>
        <end position="266"/>
    </location>
</feature>